<dbReference type="AlphaFoldDB" id="A0A0K6FX09"/>
<organism evidence="1 2">
    <name type="scientific">Rhizoctonia solani</name>
    <dbReference type="NCBI Taxonomy" id="456999"/>
    <lineage>
        <taxon>Eukaryota</taxon>
        <taxon>Fungi</taxon>
        <taxon>Dikarya</taxon>
        <taxon>Basidiomycota</taxon>
        <taxon>Agaricomycotina</taxon>
        <taxon>Agaricomycetes</taxon>
        <taxon>Cantharellales</taxon>
        <taxon>Ceratobasidiaceae</taxon>
        <taxon>Rhizoctonia</taxon>
    </lineage>
</organism>
<name>A0A0K6FX09_9AGAM</name>
<gene>
    <name evidence="1" type="ORF">RSOLAG22IIIB_09149</name>
</gene>
<sequence>MRIMRMSSIPSCRDYGHVILYLYLPWTVPPRQHCTIICMVYELSFGYMFRSFNVYHTGTNIFMQYCIPSKQGVSSLFNTLLSVFLCTMYRHIYARTVMPIVRQCNLLHIPILYAMAMALWQQPYILSSTNLRLVSSSHMQMDM</sequence>
<evidence type="ECO:0000313" key="2">
    <source>
        <dbReference type="Proteomes" id="UP000044841"/>
    </source>
</evidence>
<protein>
    <submittedName>
        <fullName evidence="1">Uncharacterized protein</fullName>
    </submittedName>
</protein>
<proteinExistence type="predicted"/>
<reference evidence="1 2" key="1">
    <citation type="submission" date="2015-07" db="EMBL/GenBank/DDBJ databases">
        <authorList>
            <person name="Noorani M."/>
        </authorList>
    </citation>
    <scope>NUCLEOTIDE SEQUENCE [LARGE SCALE GENOMIC DNA]</scope>
    <source>
        <strain evidence="1">BBA 69670</strain>
    </source>
</reference>
<accession>A0A0K6FX09</accession>
<dbReference type="Proteomes" id="UP000044841">
    <property type="component" value="Unassembled WGS sequence"/>
</dbReference>
<keyword evidence="2" id="KW-1185">Reference proteome</keyword>
<dbReference type="EMBL" id="CYGV01001199">
    <property type="protein sequence ID" value="CUA70811.1"/>
    <property type="molecule type" value="Genomic_DNA"/>
</dbReference>
<evidence type="ECO:0000313" key="1">
    <source>
        <dbReference type="EMBL" id="CUA70811.1"/>
    </source>
</evidence>